<dbReference type="AlphaFoldDB" id="A0A2K1YSD7"/>
<accession>A0A2K1YSD7</accession>
<name>A0A2K1YSD7_POPTR</name>
<gene>
    <name evidence="1" type="ORF">POPTR_010G113200</name>
</gene>
<proteinExistence type="predicted"/>
<dbReference type="EMBL" id="CM009299">
    <property type="protein sequence ID" value="PNT15943.1"/>
    <property type="molecule type" value="Genomic_DNA"/>
</dbReference>
<reference evidence="1 2" key="1">
    <citation type="journal article" date="2006" name="Science">
        <title>The genome of black cottonwood, Populus trichocarpa (Torr. &amp; Gray).</title>
        <authorList>
            <person name="Tuskan G.A."/>
            <person name="Difazio S."/>
            <person name="Jansson S."/>
            <person name="Bohlmann J."/>
            <person name="Grigoriev I."/>
            <person name="Hellsten U."/>
            <person name="Putnam N."/>
            <person name="Ralph S."/>
            <person name="Rombauts S."/>
            <person name="Salamov A."/>
            <person name="Schein J."/>
            <person name="Sterck L."/>
            <person name="Aerts A."/>
            <person name="Bhalerao R.R."/>
            <person name="Bhalerao R.P."/>
            <person name="Blaudez D."/>
            <person name="Boerjan W."/>
            <person name="Brun A."/>
            <person name="Brunner A."/>
            <person name="Busov V."/>
            <person name="Campbell M."/>
            <person name="Carlson J."/>
            <person name="Chalot M."/>
            <person name="Chapman J."/>
            <person name="Chen G.L."/>
            <person name="Cooper D."/>
            <person name="Coutinho P.M."/>
            <person name="Couturier J."/>
            <person name="Covert S."/>
            <person name="Cronk Q."/>
            <person name="Cunningham R."/>
            <person name="Davis J."/>
            <person name="Degroeve S."/>
            <person name="Dejardin A."/>
            <person name="Depamphilis C."/>
            <person name="Detter J."/>
            <person name="Dirks B."/>
            <person name="Dubchak I."/>
            <person name="Duplessis S."/>
            <person name="Ehlting J."/>
            <person name="Ellis B."/>
            <person name="Gendler K."/>
            <person name="Goodstein D."/>
            <person name="Gribskov M."/>
            <person name="Grimwood J."/>
            <person name="Groover A."/>
            <person name="Gunter L."/>
            <person name="Hamberger B."/>
            <person name="Heinze B."/>
            <person name="Helariutta Y."/>
            <person name="Henrissat B."/>
            <person name="Holligan D."/>
            <person name="Holt R."/>
            <person name="Huang W."/>
            <person name="Islam-Faridi N."/>
            <person name="Jones S."/>
            <person name="Jones-Rhoades M."/>
            <person name="Jorgensen R."/>
            <person name="Joshi C."/>
            <person name="Kangasjarvi J."/>
            <person name="Karlsson J."/>
            <person name="Kelleher C."/>
            <person name="Kirkpatrick R."/>
            <person name="Kirst M."/>
            <person name="Kohler A."/>
            <person name="Kalluri U."/>
            <person name="Larimer F."/>
            <person name="Leebens-Mack J."/>
            <person name="Leple J.C."/>
            <person name="Locascio P."/>
            <person name="Lou Y."/>
            <person name="Lucas S."/>
            <person name="Martin F."/>
            <person name="Montanini B."/>
            <person name="Napoli C."/>
            <person name="Nelson D.R."/>
            <person name="Nelson C."/>
            <person name="Nieminen K."/>
            <person name="Nilsson O."/>
            <person name="Pereda V."/>
            <person name="Peter G."/>
            <person name="Philippe R."/>
            <person name="Pilate G."/>
            <person name="Poliakov A."/>
            <person name="Razumovskaya J."/>
            <person name="Richardson P."/>
            <person name="Rinaldi C."/>
            <person name="Ritland K."/>
            <person name="Rouze P."/>
            <person name="Ryaboy D."/>
            <person name="Schmutz J."/>
            <person name="Schrader J."/>
            <person name="Segerman B."/>
            <person name="Shin H."/>
            <person name="Siddiqui A."/>
            <person name="Sterky F."/>
            <person name="Terry A."/>
            <person name="Tsai C.J."/>
            <person name="Uberbacher E."/>
            <person name="Unneberg P."/>
            <person name="Vahala J."/>
            <person name="Wall K."/>
            <person name="Wessler S."/>
            <person name="Yang G."/>
            <person name="Yin T."/>
            <person name="Douglas C."/>
            <person name="Marra M."/>
            <person name="Sandberg G."/>
            <person name="Van de Peer Y."/>
            <person name="Rokhsar D."/>
        </authorList>
    </citation>
    <scope>NUCLEOTIDE SEQUENCE [LARGE SCALE GENOMIC DNA]</scope>
    <source>
        <strain evidence="2">cv. Nisqually</strain>
    </source>
</reference>
<protein>
    <submittedName>
        <fullName evidence="1">Uncharacterized protein</fullName>
    </submittedName>
</protein>
<evidence type="ECO:0000313" key="2">
    <source>
        <dbReference type="Proteomes" id="UP000006729"/>
    </source>
</evidence>
<organism evidence="1 2">
    <name type="scientific">Populus trichocarpa</name>
    <name type="common">Western balsam poplar</name>
    <name type="synonym">Populus balsamifera subsp. trichocarpa</name>
    <dbReference type="NCBI Taxonomy" id="3694"/>
    <lineage>
        <taxon>Eukaryota</taxon>
        <taxon>Viridiplantae</taxon>
        <taxon>Streptophyta</taxon>
        <taxon>Embryophyta</taxon>
        <taxon>Tracheophyta</taxon>
        <taxon>Spermatophyta</taxon>
        <taxon>Magnoliopsida</taxon>
        <taxon>eudicotyledons</taxon>
        <taxon>Gunneridae</taxon>
        <taxon>Pentapetalae</taxon>
        <taxon>rosids</taxon>
        <taxon>fabids</taxon>
        <taxon>Malpighiales</taxon>
        <taxon>Salicaceae</taxon>
        <taxon>Saliceae</taxon>
        <taxon>Populus</taxon>
    </lineage>
</organism>
<keyword evidence="2" id="KW-1185">Reference proteome</keyword>
<sequence length="73" mass="8643">MPSWIVTHCVFNIQKHMHFEDLNLISFEFLCGYGWLPGTHQNCAFLFPLQVLILKRYRSMISEHKDSTKAIIF</sequence>
<dbReference type="InParanoid" id="A0A2K1YSD7"/>
<evidence type="ECO:0000313" key="1">
    <source>
        <dbReference type="EMBL" id="PNT15943.1"/>
    </source>
</evidence>
<dbReference type="Proteomes" id="UP000006729">
    <property type="component" value="Chromosome 10"/>
</dbReference>